<accession>A0A9K3JCR2</accession>
<proteinExistence type="predicted"/>
<evidence type="ECO:0000313" key="1">
    <source>
        <dbReference type="EMBL" id="KAF5813105.1"/>
    </source>
</evidence>
<sequence>MISLLQQAVKEDIFILLQHDGSAFSIWEALKKKFEGSTEMLKSKASLLKKKFELFTSMPGETPKTLIERYCHLVRTMSQLKITKTPAEWVEKLADALPQKEWGTYLMMLKNSGEFGRLSIGQFIEKLEAQDLEQQKIARMNSSSHQQDVKLYYKGNVQTVEASPKIQTVFSA</sequence>
<protein>
    <submittedName>
        <fullName evidence="1">Uncharacterized protein</fullName>
    </submittedName>
</protein>
<keyword evidence="2" id="KW-1185">Reference proteome</keyword>
<dbReference type="EMBL" id="MNCJ02000318">
    <property type="protein sequence ID" value="KAF5813105.1"/>
    <property type="molecule type" value="Genomic_DNA"/>
</dbReference>
<organism evidence="1 2">
    <name type="scientific">Helianthus annuus</name>
    <name type="common">Common sunflower</name>
    <dbReference type="NCBI Taxonomy" id="4232"/>
    <lineage>
        <taxon>Eukaryota</taxon>
        <taxon>Viridiplantae</taxon>
        <taxon>Streptophyta</taxon>
        <taxon>Embryophyta</taxon>
        <taxon>Tracheophyta</taxon>
        <taxon>Spermatophyta</taxon>
        <taxon>Magnoliopsida</taxon>
        <taxon>eudicotyledons</taxon>
        <taxon>Gunneridae</taxon>
        <taxon>Pentapetalae</taxon>
        <taxon>asterids</taxon>
        <taxon>campanulids</taxon>
        <taxon>Asterales</taxon>
        <taxon>Asteraceae</taxon>
        <taxon>Asteroideae</taxon>
        <taxon>Heliantheae alliance</taxon>
        <taxon>Heliantheae</taxon>
        <taxon>Helianthus</taxon>
    </lineage>
</organism>
<comment type="caution">
    <text evidence="1">The sequence shown here is derived from an EMBL/GenBank/DDBJ whole genome shotgun (WGS) entry which is preliminary data.</text>
</comment>
<dbReference type="Gramene" id="mRNA:HanXRQr2_Chr03g0094361">
    <property type="protein sequence ID" value="CDS:HanXRQr2_Chr03g0094361.1"/>
    <property type="gene ID" value="HanXRQr2_Chr03g0094361"/>
</dbReference>
<name>A0A9K3JCR2_HELAN</name>
<evidence type="ECO:0000313" key="2">
    <source>
        <dbReference type="Proteomes" id="UP000215914"/>
    </source>
</evidence>
<reference evidence="1" key="2">
    <citation type="submission" date="2020-06" db="EMBL/GenBank/DDBJ databases">
        <title>Helianthus annuus Genome sequencing and assembly Release 2.</title>
        <authorList>
            <person name="Gouzy J."/>
            <person name="Langlade N."/>
            <person name="Munos S."/>
        </authorList>
    </citation>
    <scope>NUCLEOTIDE SEQUENCE</scope>
    <source>
        <tissue evidence="1">Leaves</tissue>
    </source>
</reference>
<dbReference type="Proteomes" id="UP000215914">
    <property type="component" value="Unassembled WGS sequence"/>
</dbReference>
<reference evidence="1" key="1">
    <citation type="journal article" date="2017" name="Nature">
        <title>The sunflower genome provides insights into oil metabolism, flowering and Asterid evolution.</title>
        <authorList>
            <person name="Badouin H."/>
            <person name="Gouzy J."/>
            <person name="Grassa C.J."/>
            <person name="Murat F."/>
            <person name="Staton S.E."/>
            <person name="Cottret L."/>
            <person name="Lelandais-Briere C."/>
            <person name="Owens G.L."/>
            <person name="Carrere S."/>
            <person name="Mayjonade B."/>
            <person name="Legrand L."/>
            <person name="Gill N."/>
            <person name="Kane N.C."/>
            <person name="Bowers J.E."/>
            <person name="Hubner S."/>
            <person name="Bellec A."/>
            <person name="Berard A."/>
            <person name="Berges H."/>
            <person name="Blanchet N."/>
            <person name="Boniface M.C."/>
            <person name="Brunel D."/>
            <person name="Catrice O."/>
            <person name="Chaidir N."/>
            <person name="Claudel C."/>
            <person name="Donnadieu C."/>
            <person name="Faraut T."/>
            <person name="Fievet G."/>
            <person name="Helmstetter N."/>
            <person name="King M."/>
            <person name="Knapp S.J."/>
            <person name="Lai Z."/>
            <person name="Le Paslier M.C."/>
            <person name="Lippi Y."/>
            <person name="Lorenzon L."/>
            <person name="Mandel J.R."/>
            <person name="Marage G."/>
            <person name="Marchand G."/>
            <person name="Marquand E."/>
            <person name="Bret-Mestries E."/>
            <person name="Morien E."/>
            <person name="Nambeesan S."/>
            <person name="Nguyen T."/>
            <person name="Pegot-Espagnet P."/>
            <person name="Pouilly N."/>
            <person name="Raftis F."/>
            <person name="Sallet E."/>
            <person name="Schiex T."/>
            <person name="Thomas J."/>
            <person name="Vandecasteele C."/>
            <person name="Vares D."/>
            <person name="Vear F."/>
            <person name="Vautrin S."/>
            <person name="Crespi M."/>
            <person name="Mangin B."/>
            <person name="Burke J.M."/>
            <person name="Salse J."/>
            <person name="Munos S."/>
            <person name="Vincourt P."/>
            <person name="Rieseberg L.H."/>
            <person name="Langlade N.B."/>
        </authorList>
    </citation>
    <scope>NUCLEOTIDE SEQUENCE</scope>
    <source>
        <tissue evidence="1">Leaves</tissue>
    </source>
</reference>
<dbReference type="Pfam" id="PF14223">
    <property type="entry name" value="Retrotran_gag_2"/>
    <property type="match status" value="1"/>
</dbReference>
<dbReference type="AlphaFoldDB" id="A0A9K3JCR2"/>
<gene>
    <name evidence="1" type="ORF">HanXRQr2_Chr03g0094361</name>
</gene>